<evidence type="ECO:0000313" key="1">
    <source>
        <dbReference type="EMBL" id="TCD67212.1"/>
    </source>
</evidence>
<organism evidence="1 2">
    <name type="scientific">Steccherinum ochraceum</name>
    <dbReference type="NCBI Taxonomy" id="92696"/>
    <lineage>
        <taxon>Eukaryota</taxon>
        <taxon>Fungi</taxon>
        <taxon>Dikarya</taxon>
        <taxon>Basidiomycota</taxon>
        <taxon>Agaricomycotina</taxon>
        <taxon>Agaricomycetes</taxon>
        <taxon>Polyporales</taxon>
        <taxon>Steccherinaceae</taxon>
        <taxon>Steccherinum</taxon>
    </lineage>
</organism>
<protein>
    <submittedName>
        <fullName evidence="1">Uncharacterized protein</fullName>
    </submittedName>
</protein>
<keyword evidence="2" id="KW-1185">Reference proteome</keyword>
<sequence length="124" mass="13970">MFEPNFPLDPQVFYYSFTTTDNHLTVLSPFAVDQASSRGPGNGAYRLDVCCFILAMQDAHDSSISPSPRALDKQSFIRATEAAQQIPSRKTYEWETFVRKPEDLLDLDCRCFYPSIVVHAASVV</sequence>
<accession>A0A4R0RJB7</accession>
<dbReference type="Proteomes" id="UP000292702">
    <property type="component" value="Unassembled WGS sequence"/>
</dbReference>
<reference evidence="1 2" key="1">
    <citation type="submission" date="2018-11" db="EMBL/GenBank/DDBJ databases">
        <title>Genome assembly of Steccherinum ochraceum LE-BIN_3174, the white-rot fungus of the Steccherinaceae family (The Residual Polyporoid clade, Polyporales, Basidiomycota).</title>
        <authorList>
            <person name="Fedorova T.V."/>
            <person name="Glazunova O.A."/>
            <person name="Landesman E.O."/>
            <person name="Moiseenko K.V."/>
            <person name="Psurtseva N.V."/>
            <person name="Savinova O.S."/>
            <person name="Shakhova N.V."/>
            <person name="Tyazhelova T.V."/>
            <person name="Vasina D.V."/>
        </authorList>
    </citation>
    <scope>NUCLEOTIDE SEQUENCE [LARGE SCALE GENOMIC DNA]</scope>
    <source>
        <strain evidence="1 2">LE-BIN_3174</strain>
    </source>
</reference>
<proteinExistence type="predicted"/>
<dbReference type="EMBL" id="RWJN01000106">
    <property type="protein sequence ID" value="TCD67212.1"/>
    <property type="molecule type" value="Genomic_DNA"/>
</dbReference>
<name>A0A4R0RJB7_9APHY</name>
<comment type="caution">
    <text evidence="1">The sequence shown here is derived from an EMBL/GenBank/DDBJ whole genome shotgun (WGS) entry which is preliminary data.</text>
</comment>
<evidence type="ECO:0000313" key="2">
    <source>
        <dbReference type="Proteomes" id="UP000292702"/>
    </source>
</evidence>
<gene>
    <name evidence="1" type="ORF">EIP91_000388</name>
</gene>
<dbReference type="AlphaFoldDB" id="A0A4R0RJB7"/>